<dbReference type="CDD" id="cd19411">
    <property type="entry name" value="MCP2201-like_sensor"/>
    <property type="match status" value="1"/>
</dbReference>
<evidence type="ECO:0000256" key="6">
    <source>
        <dbReference type="ARBA" id="ARBA00022692"/>
    </source>
</evidence>
<dbReference type="GO" id="GO:0007165">
    <property type="term" value="P:signal transduction"/>
    <property type="evidence" value="ECO:0007669"/>
    <property type="project" value="UniProtKB-KW"/>
</dbReference>
<dbReference type="Pfam" id="PF02203">
    <property type="entry name" value="TarH"/>
    <property type="match status" value="1"/>
</dbReference>
<sequence length="570" mass="60446">MLTNLTIKSRLVFVISFLSLLLVGSGVIAIISLSAANTSTKKMYDDRLIPTGQLNMIVRLISDNRMAVAESMNGDPSVVSKAMDSVEKRIAEVSRIWDAYMASELTELERTQAKKAQESRTKFIEEGLKPTVAALRASNVQQAMELMQGPMSKEFVAFQADVDALLKTQEEVAKKEYEKTQHMYELVRNASIAAMLFGVTLSALIGVWLVRAISVPLSEAVRVARSVAEGDLTQQIDIHSKDETGQLLAALKLMNESLSSTVGQVRTGTESMGVASREIAQGNADLSARTESQASSLEETASSMEELTSTVKQNAENARQANQLVVSASDVAVRGGEVVGQVVETMGSIKESSRKIVDIIGVIDGIAFQTNILALNAAVEAARAGEQGRGFAVVAAEVRNLAQRSAGAAKEIKELIGDSVEKVDAGSKLVDQAGKTMDEIVTSVKHVADIMNEITAASEEQSSGIEQVNQAISQMDEMTQQNAALVEQAAAAADSMQTQAATLAQAVSIFRISGAAQQVVPVALKSGTPAPSLPSKPAAARALAPRSSTPPGARTKPVVPAGTGSEWEEF</sequence>
<keyword evidence="3" id="KW-0488">Methylation</keyword>
<protein>
    <submittedName>
        <fullName evidence="16">Chemotaxis protein</fullName>
    </submittedName>
</protein>
<dbReference type="InterPro" id="IPR004089">
    <property type="entry name" value="MCPsignal_dom"/>
</dbReference>
<evidence type="ECO:0000259" key="14">
    <source>
        <dbReference type="PROSITE" id="PS50111"/>
    </source>
</evidence>
<comment type="subcellular location">
    <subcellularLocation>
        <location evidence="1">Cell inner membrane</location>
        <topology evidence="1">Multi-pass membrane protein</topology>
    </subcellularLocation>
</comment>
<feature type="region of interest" description="Disordered" evidence="12">
    <location>
        <begin position="527"/>
        <end position="570"/>
    </location>
</feature>
<dbReference type="GO" id="GO:0004888">
    <property type="term" value="F:transmembrane signaling receptor activity"/>
    <property type="evidence" value="ECO:0007669"/>
    <property type="project" value="InterPro"/>
</dbReference>
<reference evidence="16 17" key="1">
    <citation type="submission" date="2016-02" db="EMBL/GenBank/DDBJ databases">
        <authorList>
            <person name="Wen L."/>
            <person name="He K."/>
            <person name="Yang H."/>
        </authorList>
    </citation>
    <scope>NUCLEOTIDE SEQUENCE [LARGE SCALE GENOMIC DNA]</scope>
    <source>
        <strain evidence="16 17">TSA40</strain>
    </source>
</reference>
<dbReference type="SMART" id="SM00283">
    <property type="entry name" value="MA"/>
    <property type="match status" value="1"/>
</dbReference>
<dbReference type="PROSITE" id="PS50111">
    <property type="entry name" value="CHEMOTAXIS_TRANSDUC_2"/>
    <property type="match status" value="1"/>
</dbReference>
<comment type="similarity">
    <text evidence="10">Belongs to the methyl-accepting chemotaxis (MCP) protein family.</text>
</comment>
<dbReference type="PANTHER" id="PTHR43531:SF14">
    <property type="entry name" value="METHYL-ACCEPTING CHEMOTAXIS PROTEIN I-RELATED"/>
    <property type="match status" value="1"/>
</dbReference>
<name>A0A254TRY7_9BURK</name>
<dbReference type="OrthoDB" id="8982326at2"/>
<dbReference type="PRINTS" id="PR00260">
    <property type="entry name" value="CHEMTRNSDUCR"/>
</dbReference>
<evidence type="ECO:0000256" key="10">
    <source>
        <dbReference type="ARBA" id="ARBA00029447"/>
    </source>
</evidence>
<dbReference type="Gene3D" id="1.10.287.950">
    <property type="entry name" value="Methyl-accepting chemotaxis protein"/>
    <property type="match status" value="1"/>
</dbReference>
<dbReference type="InterPro" id="IPR051310">
    <property type="entry name" value="MCP_chemotaxis"/>
</dbReference>
<evidence type="ECO:0000256" key="13">
    <source>
        <dbReference type="SAM" id="Phobius"/>
    </source>
</evidence>
<keyword evidence="17" id="KW-1185">Reference proteome</keyword>
<organism evidence="16 17">
    <name type="scientific">Noviherbaspirillum denitrificans</name>
    <dbReference type="NCBI Taxonomy" id="1968433"/>
    <lineage>
        <taxon>Bacteria</taxon>
        <taxon>Pseudomonadati</taxon>
        <taxon>Pseudomonadota</taxon>
        <taxon>Betaproteobacteria</taxon>
        <taxon>Burkholderiales</taxon>
        <taxon>Oxalobacteraceae</taxon>
        <taxon>Noviherbaspirillum</taxon>
    </lineage>
</organism>
<keyword evidence="2" id="KW-1003">Cell membrane</keyword>
<dbReference type="Proteomes" id="UP000197535">
    <property type="component" value="Unassembled WGS sequence"/>
</dbReference>
<dbReference type="PANTHER" id="PTHR43531">
    <property type="entry name" value="PROTEIN ICFG"/>
    <property type="match status" value="1"/>
</dbReference>
<evidence type="ECO:0000256" key="3">
    <source>
        <dbReference type="ARBA" id="ARBA00022481"/>
    </source>
</evidence>
<evidence type="ECO:0000313" key="17">
    <source>
        <dbReference type="Proteomes" id="UP000197535"/>
    </source>
</evidence>
<dbReference type="CDD" id="cd06225">
    <property type="entry name" value="HAMP"/>
    <property type="match status" value="1"/>
</dbReference>
<feature type="domain" description="HAMP" evidence="15">
    <location>
        <begin position="211"/>
        <end position="263"/>
    </location>
</feature>
<dbReference type="EMBL" id="LSTO01000001">
    <property type="protein sequence ID" value="OWW22488.1"/>
    <property type="molecule type" value="Genomic_DNA"/>
</dbReference>
<dbReference type="Pfam" id="PF00015">
    <property type="entry name" value="MCPsignal"/>
    <property type="match status" value="1"/>
</dbReference>
<dbReference type="InterPro" id="IPR003660">
    <property type="entry name" value="HAMP_dom"/>
</dbReference>
<evidence type="ECO:0000256" key="11">
    <source>
        <dbReference type="PROSITE-ProRule" id="PRU00284"/>
    </source>
</evidence>
<evidence type="ECO:0000256" key="12">
    <source>
        <dbReference type="SAM" id="MobiDB-lite"/>
    </source>
</evidence>
<dbReference type="FunFam" id="1.10.287.950:FF:000002">
    <property type="entry name" value="Methyl-accepting chemotaxis protein"/>
    <property type="match status" value="1"/>
</dbReference>
<dbReference type="Pfam" id="PF00672">
    <property type="entry name" value="HAMP"/>
    <property type="match status" value="1"/>
</dbReference>
<dbReference type="AlphaFoldDB" id="A0A254TRY7"/>
<dbReference type="Gene3D" id="1.20.120.30">
    <property type="entry name" value="Aspartate receptor, ligand-binding domain"/>
    <property type="match status" value="1"/>
</dbReference>
<dbReference type="CDD" id="cd11386">
    <property type="entry name" value="MCP_signal"/>
    <property type="match status" value="1"/>
</dbReference>
<evidence type="ECO:0000256" key="8">
    <source>
        <dbReference type="ARBA" id="ARBA00023136"/>
    </source>
</evidence>
<gene>
    <name evidence="16" type="ORF">AYR66_26300</name>
</gene>
<feature type="transmembrane region" description="Helical" evidence="13">
    <location>
        <begin position="12"/>
        <end position="33"/>
    </location>
</feature>
<feature type="compositionally biased region" description="Low complexity" evidence="12">
    <location>
        <begin position="528"/>
        <end position="551"/>
    </location>
</feature>
<feature type="region of interest" description="Disordered" evidence="12">
    <location>
        <begin position="283"/>
        <end position="308"/>
    </location>
</feature>
<dbReference type="RefSeq" id="WP_088709307.1">
    <property type="nucleotide sequence ID" value="NZ_LSTO01000001.1"/>
</dbReference>
<dbReference type="GO" id="GO:0006935">
    <property type="term" value="P:chemotaxis"/>
    <property type="evidence" value="ECO:0007669"/>
    <property type="project" value="UniProtKB-KW"/>
</dbReference>
<keyword evidence="9 11" id="KW-0807">Transducer</keyword>
<dbReference type="PROSITE" id="PS50885">
    <property type="entry name" value="HAMP"/>
    <property type="match status" value="1"/>
</dbReference>
<evidence type="ECO:0000259" key="15">
    <source>
        <dbReference type="PROSITE" id="PS50885"/>
    </source>
</evidence>
<evidence type="ECO:0000256" key="4">
    <source>
        <dbReference type="ARBA" id="ARBA00022500"/>
    </source>
</evidence>
<evidence type="ECO:0000256" key="9">
    <source>
        <dbReference type="ARBA" id="ARBA00023224"/>
    </source>
</evidence>
<comment type="caution">
    <text evidence="16">The sequence shown here is derived from an EMBL/GenBank/DDBJ whole genome shotgun (WGS) entry which is preliminary data.</text>
</comment>
<dbReference type="InterPro" id="IPR004090">
    <property type="entry name" value="Chemotax_Me-accpt_rcpt"/>
</dbReference>
<proteinExistence type="inferred from homology"/>
<accession>A0A254TRY7</accession>
<keyword evidence="8 13" id="KW-0472">Membrane</keyword>
<dbReference type="InterPro" id="IPR047347">
    <property type="entry name" value="YvaQ-like_sensor"/>
</dbReference>
<keyword evidence="4" id="KW-0145">Chemotaxis</keyword>
<evidence type="ECO:0000256" key="2">
    <source>
        <dbReference type="ARBA" id="ARBA00022475"/>
    </source>
</evidence>
<feature type="compositionally biased region" description="Polar residues" evidence="12">
    <location>
        <begin position="289"/>
        <end position="308"/>
    </location>
</feature>
<dbReference type="GO" id="GO:0005886">
    <property type="term" value="C:plasma membrane"/>
    <property type="evidence" value="ECO:0007669"/>
    <property type="project" value="UniProtKB-SubCell"/>
</dbReference>
<keyword evidence="6 13" id="KW-0812">Transmembrane</keyword>
<evidence type="ECO:0000256" key="1">
    <source>
        <dbReference type="ARBA" id="ARBA00004429"/>
    </source>
</evidence>
<dbReference type="SMART" id="SM00304">
    <property type="entry name" value="HAMP"/>
    <property type="match status" value="1"/>
</dbReference>
<evidence type="ECO:0000313" key="16">
    <source>
        <dbReference type="EMBL" id="OWW22488.1"/>
    </source>
</evidence>
<keyword evidence="5" id="KW-0997">Cell inner membrane</keyword>
<feature type="domain" description="Methyl-accepting transducer" evidence="14">
    <location>
        <begin position="268"/>
        <end position="497"/>
    </location>
</feature>
<dbReference type="InterPro" id="IPR003122">
    <property type="entry name" value="Tar_rcpt_lig-bd"/>
</dbReference>
<dbReference type="SUPFAM" id="SSF58104">
    <property type="entry name" value="Methyl-accepting chemotaxis protein (MCP) signaling domain"/>
    <property type="match status" value="1"/>
</dbReference>
<keyword evidence="7 13" id="KW-1133">Transmembrane helix</keyword>
<feature type="transmembrane region" description="Helical" evidence="13">
    <location>
        <begin position="190"/>
        <end position="210"/>
    </location>
</feature>
<evidence type="ECO:0000256" key="5">
    <source>
        <dbReference type="ARBA" id="ARBA00022519"/>
    </source>
</evidence>
<evidence type="ECO:0000256" key="7">
    <source>
        <dbReference type="ARBA" id="ARBA00022989"/>
    </source>
</evidence>